<proteinExistence type="predicted"/>
<dbReference type="RefSeq" id="WP_006710302.1">
    <property type="nucleotide sequence ID" value="NZ_AFWF01000005.1"/>
</dbReference>
<dbReference type="AlphaFoldDB" id="F9RWP4"/>
<evidence type="ECO:0000313" key="1">
    <source>
        <dbReference type="EMBL" id="EGU49102.1"/>
    </source>
</evidence>
<keyword evidence="2" id="KW-1185">Reference proteome</keyword>
<accession>F9RWP4</accession>
<reference evidence="1 2" key="1">
    <citation type="journal article" date="2012" name="Int. J. Syst. Evol. Microbiol.">
        <title>Vibrio caribbeanicus sp. nov., isolated from the marine sponge Scleritoderma cyanea.</title>
        <authorList>
            <person name="Hoffmann M."/>
            <person name="Monday S.R."/>
            <person name="Allard M.W."/>
            <person name="Strain E.A."/>
            <person name="Whittaker P."/>
            <person name="Naum M."/>
            <person name="McCarthy P.J."/>
            <person name="Lopez J.V."/>
            <person name="Fischer M."/>
            <person name="Brown E.W."/>
        </authorList>
    </citation>
    <scope>NUCLEOTIDE SEQUENCE [LARGE SCALE GENOMIC DNA]</scope>
    <source>
        <strain evidence="1 2">ATCC 700023</strain>
    </source>
</reference>
<dbReference type="EMBL" id="AFWF01000005">
    <property type="protein sequence ID" value="EGU49102.1"/>
    <property type="molecule type" value="Genomic_DNA"/>
</dbReference>
<protein>
    <submittedName>
        <fullName evidence="1">Uncharacterized protein</fullName>
    </submittedName>
</protein>
<evidence type="ECO:0000313" key="2">
    <source>
        <dbReference type="Proteomes" id="UP000004605"/>
    </source>
</evidence>
<sequence length="238" mass="26452">MSFALKNASLLDSRDSRLRSFVAFGNDVISIQGFHRHPQDQGTSELGISAIFSILKSRFPEPYSPSEAFSKSFVAFGNDVISIQGFHRHPQDQGTSELGISTTQHLKKDSRLRSFVAFGNDVISIQGFHRHPQDQGTSELGISTTQHLEKDSRLRSFVAFGNDVISIQGFTVILKSEARTSWGSLLFSRLSNLDSSISTPVSRSEAFSNRLSHALKTKKPLKAAFIIRDKLDFMSTKQ</sequence>
<name>F9RWP4_9VIBR</name>
<gene>
    <name evidence="1" type="ORF">VII00023_01660</name>
</gene>
<comment type="caution">
    <text evidence="1">The sequence shown here is derived from an EMBL/GenBank/DDBJ whole genome shotgun (WGS) entry which is preliminary data.</text>
</comment>
<dbReference type="Proteomes" id="UP000004605">
    <property type="component" value="Unassembled WGS sequence"/>
</dbReference>
<organism evidence="1 2">
    <name type="scientific">Vibrio ichthyoenteri ATCC 700023</name>
    <dbReference type="NCBI Taxonomy" id="870968"/>
    <lineage>
        <taxon>Bacteria</taxon>
        <taxon>Pseudomonadati</taxon>
        <taxon>Pseudomonadota</taxon>
        <taxon>Gammaproteobacteria</taxon>
        <taxon>Vibrionales</taxon>
        <taxon>Vibrionaceae</taxon>
        <taxon>Vibrio</taxon>
    </lineage>
</organism>